<evidence type="ECO:0000313" key="4">
    <source>
        <dbReference type="EMBL" id="CAH0387937.1"/>
    </source>
</evidence>
<feature type="domain" description="URB1 C-terminal" evidence="3">
    <location>
        <begin position="1403"/>
        <end position="1596"/>
    </location>
</feature>
<dbReference type="EMBL" id="OU963865">
    <property type="protein sequence ID" value="CAH0387937.1"/>
    <property type="molecule type" value="Genomic_DNA"/>
</dbReference>
<dbReference type="PANTHER" id="PTHR13500:SF0">
    <property type="entry name" value="NUCLEOLAR PRE-RIBOSOMAL-ASSOCIATED PROTEIN 1"/>
    <property type="match status" value="1"/>
</dbReference>
<name>A0A9P0F4N5_BEMTA</name>
<dbReference type="Proteomes" id="UP001152759">
    <property type="component" value="Chromosome 4"/>
</dbReference>
<evidence type="ECO:0000259" key="2">
    <source>
        <dbReference type="Pfam" id="PF11707"/>
    </source>
</evidence>
<dbReference type="Pfam" id="PF16201">
    <property type="entry name" value="NopRA1"/>
    <property type="match status" value="1"/>
</dbReference>
<protein>
    <recommendedName>
        <fullName evidence="6">Nucleolar pre-ribosomal-associated protein 1</fullName>
    </recommendedName>
</protein>
<proteinExistence type="predicted"/>
<dbReference type="InterPro" id="IPR039844">
    <property type="entry name" value="URB1"/>
</dbReference>
<dbReference type="InterPro" id="IPR021714">
    <property type="entry name" value="URB1_N"/>
</dbReference>
<reference evidence="4" key="1">
    <citation type="submission" date="2021-12" db="EMBL/GenBank/DDBJ databases">
        <authorList>
            <person name="King R."/>
        </authorList>
    </citation>
    <scope>NUCLEOTIDE SEQUENCE</scope>
</reference>
<dbReference type="GO" id="GO:0000463">
    <property type="term" value="P:maturation of LSU-rRNA from tricistronic rRNA transcript (SSU-rRNA, 5.8S rRNA, LSU-rRNA)"/>
    <property type="evidence" value="ECO:0007669"/>
    <property type="project" value="TreeGrafter"/>
</dbReference>
<gene>
    <name evidence="4" type="ORF">BEMITA_LOCUS6892</name>
</gene>
<feature type="coiled-coil region" evidence="1">
    <location>
        <begin position="607"/>
        <end position="641"/>
    </location>
</feature>
<dbReference type="Pfam" id="PF11707">
    <property type="entry name" value="Npa1"/>
    <property type="match status" value="1"/>
</dbReference>
<organism evidence="4 5">
    <name type="scientific">Bemisia tabaci</name>
    <name type="common">Sweetpotato whitefly</name>
    <name type="synonym">Aleurodes tabaci</name>
    <dbReference type="NCBI Taxonomy" id="7038"/>
    <lineage>
        <taxon>Eukaryota</taxon>
        <taxon>Metazoa</taxon>
        <taxon>Ecdysozoa</taxon>
        <taxon>Arthropoda</taxon>
        <taxon>Hexapoda</taxon>
        <taxon>Insecta</taxon>
        <taxon>Pterygota</taxon>
        <taxon>Neoptera</taxon>
        <taxon>Paraneoptera</taxon>
        <taxon>Hemiptera</taxon>
        <taxon>Sternorrhyncha</taxon>
        <taxon>Aleyrodoidea</taxon>
        <taxon>Aleyrodidae</taxon>
        <taxon>Aleyrodinae</taxon>
        <taxon>Bemisia</taxon>
    </lineage>
</organism>
<dbReference type="InterPro" id="IPR032436">
    <property type="entry name" value="URB1_C"/>
</dbReference>
<evidence type="ECO:0000256" key="1">
    <source>
        <dbReference type="SAM" id="Coils"/>
    </source>
</evidence>
<dbReference type="GO" id="GO:0005730">
    <property type="term" value="C:nucleolus"/>
    <property type="evidence" value="ECO:0007669"/>
    <property type="project" value="TreeGrafter"/>
</dbReference>
<feature type="domain" description="URB1 N-terminal" evidence="2">
    <location>
        <begin position="58"/>
        <end position="343"/>
    </location>
</feature>
<dbReference type="GO" id="GO:0000466">
    <property type="term" value="P:maturation of 5.8S rRNA from tricistronic rRNA transcript (SSU-rRNA, 5.8S rRNA, LSU-rRNA)"/>
    <property type="evidence" value="ECO:0007669"/>
    <property type="project" value="TreeGrafter"/>
</dbReference>
<keyword evidence="5" id="KW-1185">Reference proteome</keyword>
<sequence>MFKLSDVQKFVEDLEDETQDAVQKFCNKGNYFRKFIQVLQDEEVAQKVQDAGLVLSAVTPFIVRSQSDLPNLEQDAIEVSQELVSSHLKIIEKLLSSDKKFSVIALKLLTAIVTINYDLAKEILLELQITGDTMDNLASNQKVRPFFIEFILSFIRKNSSALFSLLVSKPKNMFNTIIVGLVVDECEDVVKFLSTVENFLKTVQLADNLKLNAFQSSTLAHLAELYKWQGPPGFKKFFKPVKTVKKAKLDPVGEVDENEKGLVRSKAHEFLELLCTSEQYGIVTSDLVFKAAVDQTNGYLINFLKNKVLDNVWTDELQANLLTKTLTVSPNLLETVFHKVSVSSTQVSLLIKIVHQIVENSKCYGNSLRLENYPEVTLKLCLPQCLCSSIKDALDSSDTMLCYATINFLIACMKKLNEYIELHSNRHGTRNINNHFTNYIQKNVASAELLSSIWTKEIDFRTVIAEDGRKLTEEMYLSSLAELLILFSDLSPSFADKIRQHFAEISYDSCLFFSAAPFLKVFSLLIYLNKIDVNQVEFRHGLQRVIVIMISEKNLEAKQLFYKLMINSRLVNGDEHELATWVHSFSTVGSGHAEKVAELFALAVEYLANESSELVKVSDELDESSRKHLTAEENIEEFINKVTHGLIDLTLFASSSTRVNISLLFLAFLKNFANDDRKMNSAVAKSVNKFLVNLIVHAFHSQTNLEGFCLLVSKDTYQDIIPGELKKYTKSWLSKKPSKSLKSLYLCGFDDTSLEAQLLQLAVSPNASQQKALLESLNQTSPEHLTLLFRFCIFIAAQNILQGSSSAPLAECLSSIIVFILKCLPNTSAEPCVQFMLTHPTILESFLPLDVSNESKNSVAIVLPILMEVQPLIPNKALAPYKLRFLKQLKCQIEDKNELKGSKKVVSEVTGCLKLSDKEAAEVIDQIFKNFESLTDTWNDIVAQLLEIISQSRLNEPLPSHLVAALCSRLPNKRLQQALTSYINGFPHSIEFIPPEFINKLLKLKEISPLALLLFSHNPSFIETVIKDWESIKNKPTMIFPILTAVSGNTDLQDEILKEVTQSHLSCLSTHVLSPPAWFLENNQIGSQLLYRFIENGEALEECKKIEEMWFEIDVNLDVIPLLETLFNKAGQTLKLIELLLSWTVQLIMSHKLDQIGSLLETISDCCLIDKSSRNYHSLSKLAVWSQFGKLALKHGLGEENQPLLSCLAVISGAVFSSNQSEGAQSLFELLVSHPNFIKTILSKSECKESLLKIFLTLVRADYTLMKANHVPLFLGAYNASLSTADQIILQILRTYEECGVKLNKCQPYIWGEAAVNHFTVRSKTVTLHKQLPPVKLLDLLDASRIDATIKRFPIGRDEKMGDLIEPDNQIYDPAFLIPVLNSILATESPVRWFQITRSRAISIIFASLALEDPVLRNTAYLTLSKFYQLLETGEKSRALWIQFLDIIRNGIADAGLNQSNTTPQLSSVITTFLARTAITLIEPSGPNFKPLVSFVTVKPTLRLNQVPEFLILFFSADKDTKLHRKFILEVMRDGIRCEADWKLCQSYVFKIILTFYSSSLADDETKELILDVMKSVVKIQNAAIYMATSYGFMSWLSHEIRTLQGPTAKCVALLTEILSILGANLPVRYSGSVLNLLLFLAENVTSLNSHYLSMFISSLRFTSRKARMLIKSKTLSSLLTKITTKISPSTHQTCQYFLKYGTKYSPSVSVEDSESVDQNLMALFVDYL</sequence>
<keyword evidence="1" id="KW-0175">Coiled coil</keyword>
<evidence type="ECO:0000313" key="5">
    <source>
        <dbReference type="Proteomes" id="UP001152759"/>
    </source>
</evidence>
<evidence type="ECO:0008006" key="6">
    <source>
        <dbReference type="Google" id="ProtNLM"/>
    </source>
</evidence>
<accession>A0A9P0F4N5</accession>
<evidence type="ECO:0000259" key="3">
    <source>
        <dbReference type="Pfam" id="PF16201"/>
    </source>
</evidence>
<dbReference type="PANTHER" id="PTHR13500">
    <property type="entry name" value="NUCLEOLAR PRERIBOSOMAL-ASSOCIATED PROTEIN 1"/>
    <property type="match status" value="1"/>
</dbReference>